<name>A0A4E0RA71_FASHE</name>
<comment type="caution">
    <text evidence="1">The sequence shown here is derived from an EMBL/GenBank/DDBJ whole genome shotgun (WGS) entry which is preliminary data.</text>
</comment>
<proteinExistence type="predicted"/>
<sequence length="133" mass="15596">MKLDIKKKGGRRSQFDQEEEIILKEEDEYGMKSVLKPDDQLQLTEQELKEEITRVLTATNPHAPQNIVRFNFKECQYKQIPQVDQTAVHFWLEGHMLPKDSDEGRRQLARDGKLVIEENADEEGNKEVVHCLY</sequence>
<dbReference type="EMBL" id="JXXN02002454">
    <property type="protein sequence ID" value="THD22901.1"/>
    <property type="molecule type" value="Genomic_DNA"/>
</dbReference>
<keyword evidence="2" id="KW-1185">Reference proteome</keyword>
<dbReference type="Proteomes" id="UP000230066">
    <property type="component" value="Unassembled WGS sequence"/>
</dbReference>
<reference evidence="1" key="1">
    <citation type="submission" date="2019-03" db="EMBL/GenBank/DDBJ databases">
        <title>Improved annotation for the trematode Fasciola hepatica.</title>
        <authorList>
            <person name="Choi Y.-J."/>
            <person name="Martin J."/>
            <person name="Mitreva M."/>
        </authorList>
    </citation>
    <scope>NUCLEOTIDE SEQUENCE [LARGE SCALE GENOMIC DNA]</scope>
</reference>
<protein>
    <submittedName>
        <fullName evidence="1">Dynein intermediate chain 1 axonemal</fullName>
    </submittedName>
</protein>
<accession>A0A4E0RA71</accession>
<dbReference type="AlphaFoldDB" id="A0A4E0RA71"/>
<gene>
    <name evidence="1" type="ORF">D915_006338</name>
</gene>
<evidence type="ECO:0000313" key="2">
    <source>
        <dbReference type="Proteomes" id="UP000230066"/>
    </source>
</evidence>
<evidence type="ECO:0000313" key="1">
    <source>
        <dbReference type="EMBL" id="THD22901.1"/>
    </source>
</evidence>
<organism evidence="1 2">
    <name type="scientific">Fasciola hepatica</name>
    <name type="common">Liver fluke</name>
    <dbReference type="NCBI Taxonomy" id="6192"/>
    <lineage>
        <taxon>Eukaryota</taxon>
        <taxon>Metazoa</taxon>
        <taxon>Spiralia</taxon>
        <taxon>Lophotrochozoa</taxon>
        <taxon>Platyhelminthes</taxon>
        <taxon>Trematoda</taxon>
        <taxon>Digenea</taxon>
        <taxon>Plagiorchiida</taxon>
        <taxon>Echinostomata</taxon>
        <taxon>Echinostomatoidea</taxon>
        <taxon>Fasciolidae</taxon>
        <taxon>Fasciola</taxon>
    </lineage>
</organism>